<dbReference type="eggNOG" id="COG1762">
    <property type="taxonomic scope" value="Bacteria"/>
</dbReference>
<dbReference type="RefSeq" id="WP_010756559.1">
    <property type="nucleotide sequence ID" value="NZ_ASWD01000002.1"/>
</dbReference>
<dbReference type="InterPro" id="IPR002178">
    <property type="entry name" value="PTS_EIIA_type-2_dom"/>
</dbReference>
<evidence type="ECO:0000313" key="3">
    <source>
        <dbReference type="Proteomes" id="UP000013782"/>
    </source>
</evidence>
<dbReference type="CDD" id="cd00211">
    <property type="entry name" value="PTS_IIA_fru"/>
    <property type="match status" value="1"/>
</dbReference>
<evidence type="ECO:0000313" key="2">
    <source>
        <dbReference type="EMBL" id="EOH95572.1"/>
    </source>
</evidence>
<dbReference type="Proteomes" id="UP000013782">
    <property type="component" value="Unassembled WGS sequence"/>
</dbReference>
<sequence>MKKAITSEQLVWIQQDFTSREALFSFMSQQLYEKGYVNEGYQEEIISREEKFPTGLVLENYNVGIPHCDSQYVKKDFIAIVILSNYIQMNQMDKPDNEIPVKYLFFLGLQDANNHLKILKKIMKVIKSEQLIHRAENSQSVKEISELLKIEIELEEKVYE</sequence>
<proteinExistence type="predicted"/>
<dbReference type="STRING" id="160454.RV10_GL001307"/>
<organism evidence="2 3">
    <name type="scientific">Enterococcus pallens ATCC BAA-351</name>
    <dbReference type="NCBI Taxonomy" id="1158607"/>
    <lineage>
        <taxon>Bacteria</taxon>
        <taxon>Bacillati</taxon>
        <taxon>Bacillota</taxon>
        <taxon>Bacilli</taxon>
        <taxon>Lactobacillales</taxon>
        <taxon>Enterococcaceae</taxon>
        <taxon>Enterococcus</taxon>
    </lineage>
</organism>
<accession>R2QGD4</accession>
<dbReference type="PROSITE" id="PS51094">
    <property type="entry name" value="PTS_EIIA_TYPE_2"/>
    <property type="match status" value="1"/>
</dbReference>
<dbReference type="InterPro" id="IPR051541">
    <property type="entry name" value="PTS_SugarTrans_NitroReg"/>
</dbReference>
<protein>
    <recommendedName>
        <fullName evidence="1">PTS EIIA type-2 domain-containing protein</fullName>
    </recommendedName>
</protein>
<dbReference type="PANTHER" id="PTHR47738">
    <property type="entry name" value="PTS SYSTEM FRUCTOSE-LIKE EIIA COMPONENT-RELATED"/>
    <property type="match status" value="1"/>
</dbReference>
<dbReference type="SUPFAM" id="SSF55804">
    <property type="entry name" value="Phoshotransferase/anion transport protein"/>
    <property type="match status" value="1"/>
</dbReference>
<dbReference type="HOGENOM" id="CLU_072531_6_0_9"/>
<dbReference type="PATRIC" id="fig|1158607.3.peg.1522"/>
<evidence type="ECO:0000259" key="1">
    <source>
        <dbReference type="PROSITE" id="PS51094"/>
    </source>
</evidence>
<gene>
    <name evidence="2" type="ORF">UAU_01534</name>
</gene>
<dbReference type="EMBL" id="AJAQ01000011">
    <property type="protein sequence ID" value="EOH95572.1"/>
    <property type="molecule type" value="Genomic_DNA"/>
</dbReference>
<dbReference type="Pfam" id="PF00359">
    <property type="entry name" value="PTS_EIIA_2"/>
    <property type="match status" value="1"/>
</dbReference>
<name>R2QGD4_9ENTE</name>
<feature type="domain" description="PTS EIIA type-2" evidence="1">
    <location>
        <begin position="4"/>
        <end position="151"/>
    </location>
</feature>
<dbReference type="InterPro" id="IPR016152">
    <property type="entry name" value="PTrfase/Anion_transptr"/>
</dbReference>
<dbReference type="AlphaFoldDB" id="R2QGD4"/>
<dbReference type="Gene3D" id="3.40.930.10">
    <property type="entry name" value="Mannitol-specific EII, Chain A"/>
    <property type="match status" value="1"/>
</dbReference>
<dbReference type="PANTHER" id="PTHR47738:SF3">
    <property type="entry name" value="PHOSPHOTRANSFERASE SYSTEM MANNITOL_FRUCTOSE-SPECIFIC IIA DOMAIN CONTAINING PROTEIN"/>
    <property type="match status" value="1"/>
</dbReference>
<comment type="caution">
    <text evidence="2">The sequence shown here is derived from an EMBL/GenBank/DDBJ whole genome shotgun (WGS) entry which is preliminary data.</text>
</comment>
<reference evidence="2 3" key="1">
    <citation type="submission" date="2013-02" db="EMBL/GenBank/DDBJ databases">
        <title>The Genome Sequence of Enterococcus pallens BAA-351.</title>
        <authorList>
            <consortium name="The Broad Institute Genome Sequencing Platform"/>
            <consortium name="The Broad Institute Genome Sequencing Center for Infectious Disease"/>
            <person name="Earl A.M."/>
            <person name="Gilmore M.S."/>
            <person name="Lebreton F."/>
            <person name="Walker B."/>
            <person name="Young S.K."/>
            <person name="Zeng Q."/>
            <person name="Gargeya S."/>
            <person name="Fitzgerald M."/>
            <person name="Haas B."/>
            <person name="Abouelleil A."/>
            <person name="Alvarado L."/>
            <person name="Arachchi H.M."/>
            <person name="Berlin A.M."/>
            <person name="Chapman S.B."/>
            <person name="Dewar J."/>
            <person name="Goldberg J."/>
            <person name="Griggs A."/>
            <person name="Gujja S."/>
            <person name="Hansen M."/>
            <person name="Howarth C."/>
            <person name="Imamovic A."/>
            <person name="Larimer J."/>
            <person name="McCowan C."/>
            <person name="Murphy C."/>
            <person name="Neiman D."/>
            <person name="Pearson M."/>
            <person name="Priest M."/>
            <person name="Roberts A."/>
            <person name="Saif S."/>
            <person name="Shea T."/>
            <person name="Sisk P."/>
            <person name="Sykes S."/>
            <person name="Wortman J."/>
            <person name="Nusbaum C."/>
            <person name="Birren B."/>
        </authorList>
    </citation>
    <scope>NUCLEOTIDE SEQUENCE [LARGE SCALE GENOMIC DNA]</scope>
    <source>
        <strain evidence="2 3">ATCC BAA-351</strain>
    </source>
</reference>
<keyword evidence="3" id="KW-1185">Reference proteome</keyword>